<dbReference type="InterPro" id="IPR007439">
    <property type="entry name" value="Chemotax_Pase_CheZ"/>
</dbReference>
<reference evidence="1 2" key="1">
    <citation type="journal article" date="2017" name="Water Res.">
        <title>Comammox in drinking water systems.</title>
        <authorList>
            <person name="Wang Y."/>
            <person name="Ma L."/>
            <person name="Mao Y."/>
            <person name="Jiang X."/>
            <person name="Xia Y."/>
            <person name="Yu K."/>
            <person name="Li B."/>
            <person name="Zhang T."/>
        </authorList>
    </citation>
    <scope>NUCLEOTIDE SEQUENCE [LARGE SCALE GENOMIC DNA]</scope>
    <source>
        <strain evidence="1">SG_bin8</strain>
    </source>
</reference>
<dbReference type="Proteomes" id="UP000192872">
    <property type="component" value="Unassembled WGS sequence"/>
</dbReference>
<dbReference type="AlphaFoldDB" id="A0A1W9HWK5"/>
<evidence type="ECO:0000313" key="1">
    <source>
        <dbReference type="EMBL" id="OQW51793.1"/>
    </source>
</evidence>
<dbReference type="STRING" id="1827387.A4S15_09945"/>
<dbReference type="RefSeq" id="WP_376802208.1">
    <property type="nucleotide sequence ID" value="NZ_DBNB01000034.1"/>
</dbReference>
<dbReference type="EMBL" id="LWDL01000017">
    <property type="protein sequence ID" value="OQW51793.1"/>
    <property type="molecule type" value="Genomic_DNA"/>
</dbReference>
<proteinExistence type="predicted"/>
<dbReference type="GO" id="GO:0003824">
    <property type="term" value="F:catalytic activity"/>
    <property type="evidence" value="ECO:0007669"/>
    <property type="project" value="InterPro"/>
</dbReference>
<evidence type="ECO:0000313" key="2">
    <source>
        <dbReference type="Proteomes" id="UP000192872"/>
    </source>
</evidence>
<sequence length="250" mass="27954">MSLPLRRVFRIEESGKAAPSADRMATMRHTELLDKLEQLAEEFRNAKITSANEAPAQVIDQGAREMIDFCKVELDEARRMKAELTSIREAIDLTKQEIAALHVSNQTGGAMHRVSDELDAIVDGTESATNTILTATEKIETNAHNLAAKLKGDDQGMALDIQENILRIFEACNFQDLTGQRIQKIVNVLRFVDERVTQMMDIWGGMEEFEQVKPAMREEELDEEAHLLNGPALPDDGGRASQDMIDALFD</sequence>
<name>A0A1W9HWK5_9HYPH</name>
<gene>
    <name evidence="1" type="ORF">A4S15_09945</name>
</gene>
<accession>A0A1W9HWK5</accession>
<dbReference type="Pfam" id="PF04344">
    <property type="entry name" value="CheZ"/>
    <property type="match status" value="1"/>
</dbReference>
<dbReference type="GO" id="GO:0050920">
    <property type="term" value="P:regulation of chemotaxis"/>
    <property type="evidence" value="ECO:0007669"/>
    <property type="project" value="InterPro"/>
</dbReference>
<dbReference type="GO" id="GO:0009288">
    <property type="term" value="C:bacterial-type flagellum"/>
    <property type="evidence" value="ECO:0007669"/>
    <property type="project" value="InterPro"/>
</dbReference>
<comment type="caution">
    <text evidence="1">The sequence shown here is derived from an EMBL/GenBank/DDBJ whole genome shotgun (WGS) entry which is preliminary data.</text>
</comment>
<dbReference type="SUPFAM" id="SSF75708">
    <property type="entry name" value="Chemotaxis phosphatase CheZ"/>
    <property type="match status" value="1"/>
</dbReference>
<organism evidence="1 2">
    <name type="scientific">Candidatus Raskinella chloraquaticus</name>
    <dbReference type="NCBI Taxonomy" id="1951219"/>
    <lineage>
        <taxon>Bacteria</taxon>
        <taxon>Pseudomonadati</taxon>
        <taxon>Pseudomonadota</taxon>
        <taxon>Alphaproteobacteria</taxon>
        <taxon>Hyphomicrobiales</taxon>
        <taxon>Phreatobacteraceae</taxon>
        <taxon>Candidatus Raskinella</taxon>
    </lineage>
</organism>
<protein>
    <submittedName>
        <fullName evidence="1">Uncharacterized protein</fullName>
    </submittedName>
</protein>
<dbReference type="Gene3D" id="1.10.287.500">
    <property type="entry name" value="Helix hairpin bin"/>
    <property type="match status" value="1"/>
</dbReference>